<proteinExistence type="predicted"/>
<feature type="transmembrane region" description="Helical" evidence="1">
    <location>
        <begin position="95"/>
        <end position="117"/>
    </location>
</feature>
<feature type="transmembrane region" description="Helical" evidence="1">
    <location>
        <begin position="38"/>
        <end position="58"/>
    </location>
</feature>
<protein>
    <submittedName>
        <fullName evidence="2">CHASE2 domain-containing sensor protein</fullName>
    </submittedName>
</protein>
<comment type="caution">
    <text evidence="2">The sequence shown here is derived from an EMBL/GenBank/DDBJ whole genome shotgun (WGS) entry which is preliminary data.</text>
</comment>
<feature type="transmembrane region" description="Helical" evidence="1">
    <location>
        <begin position="65"/>
        <end position="83"/>
    </location>
</feature>
<dbReference type="Proteomes" id="UP000703038">
    <property type="component" value="Unassembled WGS sequence"/>
</dbReference>
<keyword evidence="3" id="KW-1185">Reference proteome</keyword>
<reference evidence="2 3" key="1">
    <citation type="submission" date="2021-01" db="EMBL/GenBank/DDBJ databases">
        <title>Genomics of switchgrass bacterial isolates.</title>
        <authorList>
            <person name="Shade A."/>
        </authorList>
    </citation>
    <scope>NUCLEOTIDE SEQUENCE [LARGE SCALE GENOMIC DNA]</scope>
    <source>
        <strain evidence="2 3">PvP111</strain>
    </source>
</reference>
<keyword evidence="1" id="KW-1133">Transmembrane helix</keyword>
<sequence>MSSTTTMRAPWPEVALLSLGLVSGIAAGRLGAESWATASAWLCIFSAIAAIVTVALSSMRSGTNLVALVLGSSAAVWGVLWFFDHGDEPYIFSPIIVGYVGGGLALSSLLTLMYRVFVEATSGTS</sequence>
<name>A0ABS2KUJ1_9NOCA</name>
<evidence type="ECO:0000256" key="1">
    <source>
        <dbReference type="SAM" id="Phobius"/>
    </source>
</evidence>
<dbReference type="EMBL" id="JAFBBK010000001">
    <property type="protein sequence ID" value="MBM7415557.1"/>
    <property type="molecule type" value="Genomic_DNA"/>
</dbReference>
<accession>A0ABS2KUJ1</accession>
<organism evidence="2 3">
    <name type="scientific">Rhodococcoides corynebacterioides</name>
    <dbReference type="NCBI Taxonomy" id="53972"/>
    <lineage>
        <taxon>Bacteria</taxon>
        <taxon>Bacillati</taxon>
        <taxon>Actinomycetota</taxon>
        <taxon>Actinomycetes</taxon>
        <taxon>Mycobacteriales</taxon>
        <taxon>Nocardiaceae</taxon>
        <taxon>Rhodococcoides</taxon>
    </lineage>
</organism>
<dbReference type="RefSeq" id="WP_204868588.1">
    <property type="nucleotide sequence ID" value="NZ_JAFBBK010000001.1"/>
</dbReference>
<evidence type="ECO:0000313" key="2">
    <source>
        <dbReference type="EMBL" id="MBM7415557.1"/>
    </source>
</evidence>
<keyword evidence="1" id="KW-0812">Transmembrane</keyword>
<evidence type="ECO:0000313" key="3">
    <source>
        <dbReference type="Proteomes" id="UP000703038"/>
    </source>
</evidence>
<gene>
    <name evidence="2" type="ORF">JOE42_002290</name>
</gene>
<keyword evidence="1" id="KW-0472">Membrane</keyword>